<reference evidence="1 2" key="1">
    <citation type="submission" date="2020-01" db="EMBL/GenBank/DDBJ databases">
        <authorList>
            <consortium name="DOE Joint Genome Institute"/>
            <person name="Haridas S."/>
            <person name="Albert R."/>
            <person name="Binder M."/>
            <person name="Bloem J."/>
            <person name="Labutti K."/>
            <person name="Salamov A."/>
            <person name="Andreopoulos B."/>
            <person name="Baker S.E."/>
            <person name="Barry K."/>
            <person name="Bills G."/>
            <person name="Bluhm B.H."/>
            <person name="Cannon C."/>
            <person name="Castanera R."/>
            <person name="Culley D.E."/>
            <person name="Daum C."/>
            <person name="Ezra D."/>
            <person name="Gonzalez J.B."/>
            <person name="Henrissat B."/>
            <person name="Kuo A."/>
            <person name="Liang C."/>
            <person name="Lipzen A."/>
            <person name="Lutzoni F."/>
            <person name="Magnuson J."/>
            <person name="Mondo S."/>
            <person name="Nolan M."/>
            <person name="Ohm R."/>
            <person name="Pangilinan J."/>
            <person name="Park H.-J.H."/>
            <person name="Ramirez L."/>
            <person name="Alfaro M."/>
            <person name="Sun H."/>
            <person name="Tritt A."/>
            <person name="Yoshinaga Y."/>
            <person name="Zwiers L.-H.L."/>
            <person name="Turgeon B.G."/>
            <person name="Goodwin S.B."/>
            <person name="Spatafora J.W."/>
            <person name="Crous P.W."/>
            <person name="Grigoriev I.V."/>
        </authorList>
    </citation>
    <scope>NUCLEOTIDE SEQUENCE [LARGE SCALE GENOMIC DNA]</scope>
    <source>
        <strain evidence="1 2">CBS 611.86</strain>
    </source>
</reference>
<proteinExistence type="predicted"/>
<comment type="caution">
    <text evidence="1">The sequence shown here is derived from an EMBL/GenBank/DDBJ whole genome shotgun (WGS) entry which is preliminary data.</text>
</comment>
<gene>
    <name evidence="1" type="ORF">BDV95DRAFT_285778</name>
</gene>
<accession>A0A7C8ICA2</accession>
<evidence type="ECO:0000313" key="1">
    <source>
        <dbReference type="EMBL" id="KAF2875928.1"/>
    </source>
</evidence>
<sequence>MKGRKKGSRVLVVKCMLSCAGLDWIGLHGCFAGWLAGWLAGQSRHRTCVSRSLSLG</sequence>
<organism evidence="1 2">
    <name type="scientific">Massariosphaeria phaeospora</name>
    <dbReference type="NCBI Taxonomy" id="100035"/>
    <lineage>
        <taxon>Eukaryota</taxon>
        <taxon>Fungi</taxon>
        <taxon>Dikarya</taxon>
        <taxon>Ascomycota</taxon>
        <taxon>Pezizomycotina</taxon>
        <taxon>Dothideomycetes</taxon>
        <taxon>Pleosporomycetidae</taxon>
        <taxon>Pleosporales</taxon>
        <taxon>Pleosporales incertae sedis</taxon>
        <taxon>Massariosphaeria</taxon>
    </lineage>
</organism>
<dbReference type="AlphaFoldDB" id="A0A7C8ICA2"/>
<evidence type="ECO:0000313" key="2">
    <source>
        <dbReference type="Proteomes" id="UP000481861"/>
    </source>
</evidence>
<dbReference type="EMBL" id="JAADJZ010000004">
    <property type="protein sequence ID" value="KAF2875928.1"/>
    <property type="molecule type" value="Genomic_DNA"/>
</dbReference>
<protein>
    <submittedName>
        <fullName evidence="1">Uncharacterized protein</fullName>
    </submittedName>
</protein>
<dbReference type="Proteomes" id="UP000481861">
    <property type="component" value="Unassembled WGS sequence"/>
</dbReference>
<name>A0A7C8ICA2_9PLEO</name>
<keyword evidence="2" id="KW-1185">Reference proteome</keyword>